<dbReference type="InterPro" id="IPR001246">
    <property type="entry name" value="LipOase_plant"/>
</dbReference>
<dbReference type="Proteomes" id="UP000007264">
    <property type="component" value="Unassembled WGS sequence"/>
</dbReference>
<dbReference type="PANTHER" id="PTHR11771">
    <property type="entry name" value="LIPOXYGENASE"/>
    <property type="match status" value="1"/>
</dbReference>
<comment type="function">
    <text evidence="4">Plant lipoxygenase may be involved in a number of diverse aspects of plant physiology including growth and development, pest resistance, and senescence or responses to wounding.</text>
</comment>
<dbReference type="GO" id="GO:0005524">
    <property type="term" value="F:ATP binding"/>
    <property type="evidence" value="ECO:0007669"/>
    <property type="project" value="InterPro"/>
</dbReference>
<dbReference type="UniPathway" id="UPA00382"/>
<dbReference type="PROSITE" id="PS51393">
    <property type="entry name" value="LIPOXYGENASE_3"/>
    <property type="match status" value="1"/>
</dbReference>
<feature type="domain" description="RecA family profile 1" evidence="6">
    <location>
        <begin position="15"/>
        <end position="222"/>
    </location>
</feature>
<comment type="caution">
    <text evidence="8">The sequence shown here is derived from an EMBL/GenBank/DDBJ whole genome shotgun (WGS) entry which is preliminary data.</text>
</comment>
<dbReference type="OrthoDB" id="420422at2759"/>
<accession>I0YLY0</accession>
<dbReference type="GO" id="GO:0031408">
    <property type="term" value="P:oxylipin biosynthetic process"/>
    <property type="evidence" value="ECO:0007669"/>
    <property type="project" value="UniProtKB-UniRule"/>
</dbReference>
<dbReference type="Gene3D" id="2.60.60.20">
    <property type="entry name" value="PLAT/LH2 domain"/>
    <property type="match status" value="1"/>
</dbReference>
<dbReference type="AlphaFoldDB" id="I0YLY0"/>
<dbReference type="Gene3D" id="4.10.375.10">
    <property type="entry name" value="Lipoxygenase-1, Domain 2"/>
    <property type="match status" value="1"/>
</dbReference>
<comment type="pathway">
    <text evidence="4">Lipid metabolism; oxylipin biosynthesis.</text>
</comment>
<dbReference type="SUPFAM" id="SSF52540">
    <property type="entry name" value="P-loop containing nucleoside triphosphate hydrolases"/>
    <property type="match status" value="1"/>
</dbReference>
<keyword evidence="4" id="KW-0276">Fatty acid metabolism</keyword>
<dbReference type="GO" id="GO:0016702">
    <property type="term" value="F:oxidoreductase activity, acting on single donors with incorporation of molecular oxygen, incorporation of two atoms of oxygen"/>
    <property type="evidence" value="ECO:0007669"/>
    <property type="project" value="InterPro"/>
</dbReference>
<dbReference type="STRING" id="574566.I0YLY0"/>
<feature type="non-terminal residue" evidence="8">
    <location>
        <position position="1"/>
    </location>
</feature>
<evidence type="ECO:0000259" key="6">
    <source>
        <dbReference type="PROSITE" id="PS50162"/>
    </source>
</evidence>
<evidence type="ECO:0000256" key="1">
    <source>
        <dbReference type="ARBA" id="ARBA00022723"/>
    </source>
</evidence>
<evidence type="ECO:0000313" key="8">
    <source>
        <dbReference type="EMBL" id="EIE19399.1"/>
    </source>
</evidence>
<dbReference type="PROSITE" id="PS00081">
    <property type="entry name" value="LIPOXYGENASE_2"/>
    <property type="match status" value="1"/>
</dbReference>
<evidence type="ECO:0000256" key="4">
    <source>
        <dbReference type="RuleBase" id="RU003975"/>
    </source>
</evidence>
<dbReference type="Gene3D" id="1.20.245.10">
    <property type="entry name" value="Lipoxygenase-1, Domain 5"/>
    <property type="match status" value="2"/>
</dbReference>
<feature type="compositionally biased region" description="Basic and acidic residues" evidence="5">
    <location>
        <begin position="529"/>
        <end position="539"/>
    </location>
</feature>
<dbReference type="InterPro" id="IPR020834">
    <property type="entry name" value="LipOase_CS"/>
</dbReference>
<dbReference type="KEGG" id="csl:COCSUDRAFT_67878"/>
<dbReference type="EC" id="1.13.11.-" evidence="4"/>
<dbReference type="GeneID" id="17037339"/>
<gene>
    <name evidence="8" type="ORF">COCSUDRAFT_67878</name>
</gene>
<dbReference type="PRINTS" id="PR00087">
    <property type="entry name" value="LIPOXYGENASE"/>
</dbReference>
<keyword evidence="2" id="KW-0223">Dioxygenase</keyword>
<feature type="domain" description="Lipoxygenase" evidence="7">
    <location>
        <begin position="449"/>
        <end position="1166"/>
    </location>
</feature>
<keyword evidence="9" id="KW-1185">Reference proteome</keyword>
<evidence type="ECO:0000256" key="2">
    <source>
        <dbReference type="ARBA" id="ARBA00022964"/>
    </source>
</evidence>
<evidence type="ECO:0000256" key="3">
    <source>
        <dbReference type="ARBA" id="ARBA00023002"/>
    </source>
</evidence>
<dbReference type="InterPro" id="IPR000907">
    <property type="entry name" value="LipOase"/>
</dbReference>
<comment type="similarity">
    <text evidence="4">Belongs to the lipoxygenase family.</text>
</comment>
<dbReference type="Pfam" id="PF00305">
    <property type="entry name" value="Lipoxygenase"/>
    <property type="match status" value="2"/>
</dbReference>
<dbReference type="InterPro" id="IPR036392">
    <property type="entry name" value="PLAT/LH2_dom_sf"/>
</dbReference>
<organism evidence="8 9">
    <name type="scientific">Coccomyxa subellipsoidea (strain C-169)</name>
    <name type="common">Green microalga</name>
    <dbReference type="NCBI Taxonomy" id="574566"/>
    <lineage>
        <taxon>Eukaryota</taxon>
        <taxon>Viridiplantae</taxon>
        <taxon>Chlorophyta</taxon>
        <taxon>core chlorophytes</taxon>
        <taxon>Trebouxiophyceae</taxon>
        <taxon>Trebouxiophyceae incertae sedis</taxon>
        <taxon>Coccomyxaceae</taxon>
        <taxon>Coccomyxa</taxon>
        <taxon>Coccomyxa subellipsoidea</taxon>
    </lineage>
</organism>
<name>I0YLY0_COCSC</name>
<dbReference type="EMBL" id="AGSI01000019">
    <property type="protein sequence ID" value="EIE19399.1"/>
    <property type="molecule type" value="Genomic_DNA"/>
</dbReference>
<dbReference type="SUPFAM" id="SSF48484">
    <property type="entry name" value="Lipoxigenase"/>
    <property type="match status" value="1"/>
</dbReference>
<dbReference type="GO" id="GO:0034440">
    <property type="term" value="P:lipid oxidation"/>
    <property type="evidence" value="ECO:0007669"/>
    <property type="project" value="InterPro"/>
</dbReference>
<keyword evidence="4" id="KW-0444">Lipid biosynthesis</keyword>
<keyword evidence="4" id="KW-0443">Lipid metabolism</keyword>
<dbReference type="Gene3D" id="3.40.50.300">
    <property type="entry name" value="P-loop containing nucleotide triphosphate hydrolases"/>
    <property type="match status" value="1"/>
</dbReference>
<dbReference type="InterPro" id="IPR020588">
    <property type="entry name" value="RecA_ATP-bd"/>
</dbReference>
<dbReference type="InterPro" id="IPR013819">
    <property type="entry name" value="LipOase_C"/>
</dbReference>
<feature type="region of interest" description="Disordered" evidence="5">
    <location>
        <begin position="498"/>
        <end position="543"/>
    </location>
</feature>
<keyword evidence="3" id="KW-0560">Oxidoreductase</keyword>
<keyword evidence="1" id="KW-0479">Metal-binding</keyword>
<keyword evidence="4" id="KW-0925">Oxylipin biosynthesis</keyword>
<sequence>MSHLLAFLQPDETAAQLIARTNVDPVNTGLFFASVLRPGQVLEITGPSGAAKSEVLIQVAAARILPRNWKGEQLGGEENVVLFDLDRTLDTLRLYQVVAGRLRAAASNQHVGEDEVIATAERCLQRLHVVLCSSSFSFLASLRTCGPLLKQLQESGGMQLLLIDNVAAYYWLDRASQPLPACAFDPLRDGQTSLQQAHACIAAELQTLMRQHRLAVIATKQAVLSASSSAFDRTEAVDIWAHREFLPKAWQEIVTMRLLLRGPTITELGGIAPRPPFAVKWQMPYGDRIENFQISYPRGPINHSLKSRVILAAATWEIELKLHADYTGESIGKPDLEVTLVAADEVQANTIEVNTSAFKAKSWTLPHKVGGLDRKGVILTGQAPLPDGFGSPGALIVTKKPEDSEINRLYIEELRAWPHGTDPSSGVQFLANSWVHDAAPNRIFFNGSPTLPSQTPPGLQALRQKELQNLRGDPHDTSERKIPDRIYAYDVYNDLGGKDSATNAANRRPILGKARGGTLPYPRRLRTGRQPDKNNDEPAPKGTAWLPLDEYFSASKLDEFNGGTVYAVGAAASTVITQLFDAKPEITKFADFAAVDRIYARGTDKSPIPKEKQAIIDKIDDSPFEFSRDKLRDAFNNFPQDLRNIITSRLIESETKPGLVARVLDQFGIDNALKEKVEDFMGGLVATWPLPKVRDRRPRTWQSDEEVGRQAVAGCNPFTIQRADKEFLSITKITDTDVTGLLDGLTLEEAAAEGRLFWQNYYDVLADQVAPKVKDFAKGGHQYAGRGLFFKNKDTGALPIVAIELREPNTNDFRIFTPNNVRLEVWQLAKAVYSTLDAASHQLVSHFGETHAVMEPFAIATRRQLSAMHPVYQLILPHFRYTFNINSSARGNLINAKGVVESVFTPGPLSMELSARVYGDIWKFEEQSLPGDLIARGIAKREEGKLVLLLDDYPFAEDGLLVTDDVELTAWYKEAREEGHPDKKEGWIELTDTASLVEILATIAWIGSGHHAAVNFDQYMYYGYMPNKPSFVSHAIPLPDSPEEKALLDDFEFEFLRTLSDPIRAVQTMLLVKLLSNHSQDEEYLAGPENEWITDPKAVALRKKFEDAMAAAEQLMIKRNSDPESRARHSPAGVPYRLMYPSVQTDPPTPGNQGMTGCGIPYSVSI</sequence>
<dbReference type="RefSeq" id="XP_005643943.1">
    <property type="nucleotide sequence ID" value="XM_005643886.1"/>
</dbReference>
<evidence type="ECO:0000256" key="5">
    <source>
        <dbReference type="SAM" id="MobiDB-lite"/>
    </source>
</evidence>
<evidence type="ECO:0000313" key="9">
    <source>
        <dbReference type="Proteomes" id="UP000007264"/>
    </source>
</evidence>
<dbReference type="Gene3D" id="3.10.450.60">
    <property type="match status" value="1"/>
</dbReference>
<protein>
    <recommendedName>
        <fullName evidence="4">Lipoxygenase</fullName>
        <ecNumber evidence="4">1.13.11.-</ecNumber>
    </recommendedName>
</protein>
<dbReference type="GO" id="GO:0006281">
    <property type="term" value="P:DNA repair"/>
    <property type="evidence" value="ECO:0007669"/>
    <property type="project" value="InterPro"/>
</dbReference>
<keyword evidence="4" id="KW-0275">Fatty acid biosynthesis</keyword>
<dbReference type="CDD" id="cd19490">
    <property type="entry name" value="XRCC2"/>
    <property type="match status" value="1"/>
</dbReference>
<dbReference type="PRINTS" id="PR00468">
    <property type="entry name" value="PLTLPOXGNASE"/>
</dbReference>
<dbReference type="InterPro" id="IPR036226">
    <property type="entry name" value="LipOase_C_sf"/>
</dbReference>
<dbReference type="GO" id="GO:0046872">
    <property type="term" value="F:metal ion binding"/>
    <property type="evidence" value="ECO:0007669"/>
    <property type="project" value="UniProtKB-UniRule"/>
</dbReference>
<proteinExistence type="inferred from homology"/>
<dbReference type="eggNOG" id="KOG2859">
    <property type="taxonomic scope" value="Eukaryota"/>
</dbReference>
<dbReference type="SUPFAM" id="SSF49723">
    <property type="entry name" value="Lipase/lipooxygenase domain (PLAT/LH2 domain)"/>
    <property type="match status" value="1"/>
</dbReference>
<dbReference type="GO" id="GO:0003677">
    <property type="term" value="F:DNA binding"/>
    <property type="evidence" value="ECO:0007669"/>
    <property type="project" value="InterPro"/>
</dbReference>
<dbReference type="GO" id="GO:0006633">
    <property type="term" value="P:fatty acid biosynthetic process"/>
    <property type="evidence" value="ECO:0007669"/>
    <property type="project" value="UniProtKB-KW"/>
</dbReference>
<reference evidence="8 9" key="1">
    <citation type="journal article" date="2012" name="Genome Biol.">
        <title>The genome of the polar eukaryotic microalga coccomyxa subellipsoidea reveals traits of cold adaptation.</title>
        <authorList>
            <person name="Blanc G."/>
            <person name="Agarkova I."/>
            <person name="Grimwood J."/>
            <person name="Kuo A."/>
            <person name="Brueggeman A."/>
            <person name="Dunigan D."/>
            <person name="Gurnon J."/>
            <person name="Ladunga I."/>
            <person name="Lindquist E."/>
            <person name="Lucas S."/>
            <person name="Pangilinan J."/>
            <person name="Proschold T."/>
            <person name="Salamov A."/>
            <person name="Schmutz J."/>
            <person name="Weeks D."/>
            <person name="Yamada T."/>
            <person name="Claverie J.M."/>
            <person name="Grigoriev I."/>
            <person name="Van Etten J."/>
            <person name="Lomsadze A."/>
            <person name="Borodovsky M."/>
        </authorList>
    </citation>
    <scope>NUCLEOTIDE SEQUENCE [LARGE SCALE GENOMIC DNA]</scope>
    <source>
        <strain evidence="8 9">C-169</strain>
    </source>
</reference>
<dbReference type="InterPro" id="IPR027417">
    <property type="entry name" value="P-loop_NTPase"/>
</dbReference>
<evidence type="ECO:0000259" key="7">
    <source>
        <dbReference type="PROSITE" id="PS51393"/>
    </source>
</evidence>
<dbReference type="PROSITE" id="PS50162">
    <property type="entry name" value="RECA_2"/>
    <property type="match status" value="1"/>
</dbReference>
<dbReference type="GO" id="GO:0140664">
    <property type="term" value="F:ATP-dependent DNA damage sensor activity"/>
    <property type="evidence" value="ECO:0007669"/>
    <property type="project" value="InterPro"/>
</dbReference>